<dbReference type="RefSeq" id="WP_144077154.1">
    <property type="nucleotide sequence ID" value="NZ_CP076130.1"/>
</dbReference>
<protein>
    <recommendedName>
        <fullName evidence="3">Auto-transporter adhesin head GIN domain-containing protein</fullName>
    </recommendedName>
</protein>
<evidence type="ECO:0008006" key="3">
    <source>
        <dbReference type="Google" id="ProtNLM"/>
    </source>
</evidence>
<proteinExistence type="predicted"/>
<accession>A0ABX8H5F0</accession>
<dbReference type="Proteomes" id="UP000682802">
    <property type="component" value="Plasmid p1"/>
</dbReference>
<geneLocation type="plasmid" evidence="1 2">
    <name>p1</name>
</geneLocation>
<keyword evidence="1" id="KW-0614">Plasmid</keyword>
<gene>
    <name evidence="1" type="ORF">KM029_25095</name>
</gene>
<dbReference type="EMBL" id="CP076130">
    <property type="protein sequence ID" value="QWG10662.1"/>
    <property type="molecule type" value="Genomic_DNA"/>
</dbReference>
<reference evidence="1 2" key="1">
    <citation type="submission" date="2021-05" db="EMBL/GenBank/DDBJ databases">
        <title>Comparative genomic studies on the polysaccharide-degrading batcterial strains of the Flammeovirga genus.</title>
        <authorList>
            <person name="Zewei F."/>
            <person name="Zheng Z."/>
            <person name="Yu L."/>
            <person name="Ruyue G."/>
            <person name="Yanhong M."/>
            <person name="Yuanyuan C."/>
            <person name="Jingyan G."/>
            <person name="Wenjun H."/>
        </authorList>
    </citation>
    <scope>NUCLEOTIDE SEQUENCE [LARGE SCALE GENOMIC DNA]</scope>
    <source>
        <strain evidence="1 2">YS10</strain>
        <plasmid evidence="1 2">p1</plasmid>
    </source>
</reference>
<organism evidence="1 2">
    <name type="scientific">Flammeovirga kamogawensis</name>
    <dbReference type="NCBI Taxonomy" id="373891"/>
    <lineage>
        <taxon>Bacteria</taxon>
        <taxon>Pseudomonadati</taxon>
        <taxon>Bacteroidota</taxon>
        <taxon>Cytophagia</taxon>
        <taxon>Cytophagales</taxon>
        <taxon>Flammeovirgaceae</taxon>
        <taxon>Flammeovirga</taxon>
    </lineage>
</organism>
<sequence length="226" mass="25607">MKKSNIYLLSILCSVTLFIISGALVSIARGKKSTNENTSLSSVPAYSHIVLENTNYIIIVKTAEKFEMKLSLKSNTENFTIPFDIKGDTLYLTNIPSNQKDKIKFVELTIPIDDLAIEAHNSRVDLDNYLGKSLQIELDQAELNIFNARKKGFSSIDIQCINGSRFYSISQCENLQLDVRASEFENWKEVKIIKGSVKDKSSVMINRPGETNLEKDKDSKVQYFYN</sequence>
<evidence type="ECO:0000313" key="1">
    <source>
        <dbReference type="EMBL" id="QWG10662.1"/>
    </source>
</evidence>
<name>A0ABX8H5F0_9BACT</name>
<keyword evidence="2" id="KW-1185">Reference proteome</keyword>
<evidence type="ECO:0000313" key="2">
    <source>
        <dbReference type="Proteomes" id="UP000682802"/>
    </source>
</evidence>